<gene>
    <name evidence="1" type="ORF">GGR20_000653</name>
</gene>
<dbReference type="SUPFAM" id="SSF51905">
    <property type="entry name" value="FAD/NAD(P)-binding domain"/>
    <property type="match status" value="1"/>
</dbReference>
<dbReference type="AlphaFoldDB" id="A0A7W6IK36"/>
<evidence type="ECO:0000313" key="2">
    <source>
        <dbReference type="Proteomes" id="UP000547011"/>
    </source>
</evidence>
<reference evidence="1 2" key="1">
    <citation type="submission" date="2020-08" db="EMBL/GenBank/DDBJ databases">
        <title>Genomic Encyclopedia of Type Strains, Phase IV (KMG-IV): sequencing the most valuable type-strain genomes for metagenomic binning, comparative biology and taxonomic classification.</title>
        <authorList>
            <person name="Goeker M."/>
        </authorList>
    </citation>
    <scope>NUCLEOTIDE SEQUENCE [LARGE SCALE GENOMIC DNA]</scope>
    <source>
        <strain evidence="1 2">DSM 23447</strain>
    </source>
</reference>
<evidence type="ECO:0000313" key="1">
    <source>
        <dbReference type="EMBL" id="MBB4051035.1"/>
    </source>
</evidence>
<dbReference type="Proteomes" id="UP000547011">
    <property type="component" value="Unassembled WGS sequence"/>
</dbReference>
<accession>A0A7W6IK36</accession>
<name>A0A7W6IK36_9HYPH</name>
<organism evidence="1 2">
    <name type="scientific">Devosia subaequoris</name>
    <dbReference type="NCBI Taxonomy" id="395930"/>
    <lineage>
        <taxon>Bacteria</taxon>
        <taxon>Pseudomonadati</taxon>
        <taxon>Pseudomonadota</taxon>
        <taxon>Alphaproteobacteria</taxon>
        <taxon>Hyphomicrobiales</taxon>
        <taxon>Devosiaceae</taxon>
        <taxon>Devosia</taxon>
    </lineage>
</organism>
<sequence length="358" mass="39033">MNEAEFDFAIFGSTPMAQLLAGLLGREHGRKVLLVGQNRAGYRLPRGLDISVAPITRPQSWTRLIGTAPETARLVVRIAGRNALSRVDPVFFAEAPRAVEALSHMRHMAGGFGIAAEPVGQSMLGGNRLGMVLRDTLRLNRAHLEAGLERWLKDCTVERPVPRSVAIENDGAAKIETDTGIHWARQAVLADDEAIVAWLPLRQWPTLFQRVRHTSILTTPTRPLAAPIMLELDKGLFLTQQTEGGVAAFGPGERAAFSEHVLNLLGQNRKVEQAGQTNYVALGTRDGAPAFGRAAGQGADVVANIGCYGAFIAPALARWLAGEPSAEEARWFEQHLVNRTSRQTRVDEFQWPLEGHVA</sequence>
<protein>
    <submittedName>
        <fullName evidence="1">Uncharacterized protein</fullName>
    </submittedName>
</protein>
<proteinExistence type="predicted"/>
<keyword evidence="2" id="KW-1185">Reference proteome</keyword>
<dbReference type="InterPro" id="IPR036188">
    <property type="entry name" value="FAD/NAD-bd_sf"/>
</dbReference>
<comment type="caution">
    <text evidence="1">The sequence shown here is derived from an EMBL/GenBank/DDBJ whole genome shotgun (WGS) entry which is preliminary data.</text>
</comment>
<dbReference type="EMBL" id="JACIEW010000001">
    <property type="protein sequence ID" value="MBB4051035.1"/>
    <property type="molecule type" value="Genomic_DNA"/>
</dbReference>
<dbReference type="RefSeq" id="WP_183309769.1">
    <property type="nucleotide sequence ID" value="NZ_JACIEW010000001.1"/>
</dbReference>